<comment type="function">
    <text evidence="1">May be required for disulfide bond formation in some proteins.</text>
</comment>
<dbReference type="EMBL" id="CP076448">
    <property type="protein sequence ID" value="QXM26138.1"/>
    <property type="molecule type" value="Genomic_DNA"/>
</dbReference>
<evidence type="ECO:0000256" key="1">
    <source>
        <dbReference type="ARBA" id="ARBA00003565"/>
    </source>
</evidence>
<evidence type="ECO:0000259" key="3">
    <source>
        <dbReference type="PROSITE" id="PS51352"/>
    </source>
</evidence>
<accession>A0A975YL37</accession>
<sequence>MGATASLAALPAAAQSALPPLAEMLAERSLGNPEAGVTVQEFFSLTCSHCAAFHNDTFPRVKAELIDTGKVRLVWRDFPLDQAALAAAAIARAMPAERYEAFIGMLFRAQAQWVRRSFIEDLTRLAALAGMPRATVEAALASEALQRGILEGRLAAEQRFRIEATPSFVFNDRTPAVSGAIGFERFAREAGLG</sequence>
<feature type="domain" description="Thioredoxin" evidence="3">
    <location>
        <begin position="1"/>
        <end position="141"/>
    </location>
</feature>
<organism evidence="4 5">
    <name type="scientific">Elioraea tepida</name>
    <dbReference type="NCBI Taxonomy" id="2843330"/>
    <lineage>
        <taxon>Bacteria</taxon>
        <taxon>Pseudomonadati</taxon>
        <taxon>Pseudomonadota</taxon>
        <taxon>Alphaproteobacteria</taxon>
        <taxon>Acetobacterales</taxon>
        <taxon>Elioraeaceae</taxon>
        <taxon>Elioraea</taxon>
    </lineage>
</organism>
<gene>
    <name evidence="4" type="ORF">KO353_00130</name>
</gene>
<dbReference type="Pfam" id="PF13462">
    <property type="entry name" value="Thioredoxin_4"/>
    <property type="match status" value="1"/>
</dbReference>
<dbReference type="PANTHER" id="PTHR13887">
    <property type="entry name" value="GLUTATHIONE S-TRANSFERASE KAPPA"/>
    <property type="match status" value="1"/>
</dbReference>
<name>A0A975YL37_9PROT</name>
<dbReference type="PROSITE" id="PS51352">
    <property type="entry name" value="THIOREDOXIN_2"/>
    <property type="match status" value="1"/>
</dbReference>
<dbReference type="KEGG" id="elio:KO353_00130"/>
<proteinExistence type="inferred from homology"/>
<evidence type="ECO:0000313" key="5">
    <source>
        <dbReference type="Proteomes" id="UP000694001"/>
    </source>
</evidence>
<keyword evidence="5" id="KW-1185">Reference proteome</keyword>
<reference evidence="4" key="1">
    <citation type="submission" date="2021-06" db="EMBL/GenBank/DDBJ databases">
        <title>Elioraea tepida, sp. nov., a moderately thermophilic aerobic anoxygenic phototrophic bacterium isolated from an alkaline siliceous hot spring mat community in Yellowstone National Park, WY, USA.</title>
        <authorList>
            <person name="Saini M.K."/>
            <person name="Yoshida S."/>
            <person name="Sebastian A."/>
            <person name="Hirose S."/>
            <person name="Hara E."/>
            <person name="Tamaki H."/>
            <person name="Soulier N.T."/>
            <person name="Albert I."/>
            <person name="Hanada S."/>
            <person name="Bryant D.A."/>
            <person name="Tank M."/>
        </authorList>
    </citation>
    <scope>NUCLEOTIDE SEQUENCE</scope>
    <source>
        <strain evidence="4">MS-P2</strain>
    </source>
</reference>
<dbReference type="InterPro" id="IPR013766">
    <property type="entry name" value="Thioredoxin_domain"/>
</dbReference>
<protein>
    <submittedName>
        <fullName evidence="4">DsbA family protein</fullName>
    </submittedName>
</protein>
<dbReference type="PANTHER" id="PTHR13887:SF56">
    <property type="entry name" value="THIOREDOXIN-LIKE REDUCTASE RV2466C"/>
    <property type="match status" value="1"/>
</dbReference>
<dbReference type="AlphaFoldDB" id="A0A975YL37"/>
<evidence type="ECO:0000256" key="2">
    <source>
        <dbReference type="ARBA" id="ARBA00005791"/>
    </source>
</evidence>
<comment type="similarity">
    <text evidence="2">Belongs to the thioredoxin family. DsbA subfamily.</text>
</comment>
<evidence type="ECO:0000313" key="4">
    <source>
        <dbReference type="EMBL" id="QXM26138.1"/>
    </source>
</evidence>
<dbReference type="Proteomes" id="UP000694001">
    <property type="component" value="Chromosome"/>
</dbReference>
<dbReference type="InterPro" id="IPR012336">
    <property type="entry name" value="Thioredoxin-like_fold"/>
</dbReference>